<keyword evidence="4" id="KW-1185">Reference proteome</keyword>
<reference evidence="3 4" key="1">
    <citation type="submission" date="2021-06" db="EMBL/GenBank/DDBJ databases">
        <authorList>
            <person name="Sun Q."/>
            <person name="Li D."/>
        </authorList>
    </citation>
    <scope>NUCLEOTIDE SEQUENCE [LARGE SCALE GENOMIC DNA]</scope>
    <source>
        <strain evidence="3 4">MSJd-7</strain>
    </source>
</reference>
<proteinExistence type="predicted"/>
<feature type="transmembrane region" description="Helical" evidence="2">
    <location>
        <begin position="31"/>
        <end position="52"/>
    </location>
</feature>
<gene>
    <name evidence="3" type="ORF">KQI75_04910</name>
</gene>
<evidence type="ECO:0000313" key="3">
    <source>
        <dbReference type="EMBL" id="MBU5489966.1"/>
    </source>
</evidence>
<organism evidence="3 4">
    <name type="scientific">Butyricicoccus intestinisimiae</name>
    <dbReference type="NCBI Taxonomy" id="2841509"/>
    <lineage>
        <taxon>Bacteria</taxon>
        <taxon>Bacillati</taxon>
        <taxon>Bacillota</taxon>
        <taxon>Clostridia</taxon>
        <taxon>Eubacteriales</taxon>
        <taxon>Butyricicoccaceae</taxon>
        <taxon>Butyricicoccus</taxon>
    </lineage>
</organism>
<evidence type="ECO:0000256" key="2">
    <source>
        <dbReference type="SAM" id="Phobius"/>
    </source>
</evidence>
<dbReference type="RefSeq" id="WP_216469616.1">
    <property type="nucleotide sequence ID" value="NZ_JAHLQI010000002.1"/>
</dbReference>
<dbReference type="Proteomes" id="UP000783588">
    <property type="component" value="Unassembled WGS sequence"/>
</dbReference>
<protein>
    <submittedName>
        <fullName evidence="3">Uncharacterized protein</fullName>
    </submittedName>
</protein>
<accession>A0ABS6EQK6</accession>
<name>A0ABS6EQK6_9FIRM</name>
<feature type="region of interest" description="Disordered" evidence="1">
    <location>
        <begin position="66"/>
        <end position="91"/>
    </location>
</feature>
<evidence type="ECO:0000313" key="4">
    <source>
        <dbReference type="Proteomes" id="UP000783588"/>
    </source>
</evidence>
<dbReference type="EMBL" id="JAHLQI010000002">
    <property type="protein sequence ID" value="MBU5489966.1"/>
    <property type="molecule type" value="Genomic_DNA"/>
</dbReference>
<evidence type="ECO:0000256" key="1">
    <source>
        <dbReference type="SAM" id="MobiDB-lite"/>
    </source>
</evidence>
<feature type="compositionally biased region" description="Basic and acidic residues" evidence="1">
    <location>
        <begin position="82"/>
        <end position="91"/>
    </location>
</feature>
<keyword evidence="2" id="KW-0472">Membrane</keyword>
<keyword evidence="2" id="KW-0812">Transmembrane</keyword>
<feature type="compositionally biased region" description="Acidic residues" evidence="1">
    <location>
        <begin position="71"/>
        <end position="81"/>
    </location>
</feature>
<comment type="caution">
    <text evidence="3">The sequence shown here is derived from an EMBL/GenBank/DDBJ whole genome shotgun (WGS) entry which is preliminary data.</text>
</comment>
<keyword evidence="2" id="KW-1133">Transmembrane helix</keyword>
<sequence>MIIPEENGKEYAMLMHIAPLLALTPEIKQELYPILLFLGMFAVVFGLGGTLVRRLPRKPGSMLDEILSEKWEDEQEDERENADEQHTQEKE</sequence>